<comment type="caution">
    <text evidence="3">The sequence shown here is derived from an EMBL/GenBank/DDBJ whole genome shotgun (WGS) entry which is preliminary data.</text>
</comment>
<dbReference type="Gene3D" id="1.20.1270.180">
    <property type="match status" value="1"/>
</dbReference>
<evidence type="ECO:0000256" key="1">
    <source>
        <dbReference type="SAM" id="SignalP"/>
    </source>
</evidence>
<dbReference type="InterPro" id="IPR009739">
    <property type="entry name" value="LprI-like_N"/>
</dbReference>
<dbReference type="Pfam" id="PF07007">
    <property type="entry name" value="LprI"/>
    <property type="match status" value="1"/>
</dbReference>
<organism evidence="3 4">
    <name type="scientific">Erwinia aphidicola</name>
    <dbReference type="NCBI Taxonomy" id="68334"/>
    <lineage>
        <taxon>Bacteria</taxon>
        <taxon>Pseudomonadati</taxon>
        <taxon>Pseudomonadota</taxon>
        <taxon>Gammaproteobacteria</taxon>
        <taxon>Enterobacterales</taxon>
        <taxon>Erwiniaceae</taxon>
        <taxon>Erwinia</taxon>
    </lineage>
</organism>
<dbReference type="RefSeq" id="WP_099753724.1">
    <property type="nucleotide sequence ID" value="NZ_JAMKCQ010000001.1"/>
</dbReference>
<keyword evidence="4" id="KW-1185">Reference proteome</keyword>
<dbReference type="PANTHER" id="PTHR39176:SF1">
    <property type="entry name" value="PERIPLASMIC PROTEIN"/>
    <property type="match status" value="1"/>
</dbReference>
<accession>A0ABU8DAG7</accession>
<dbReference type="Proteomes" id="UP001306592">
    <property type="component" value="Unassembled WGS sequence"/>
</dbReference>
<evidence type="ECO:0000313" key="4">
    <source>
        <dbReference type="Proteomes" id="UP001306592"/>
    </source>
</evidence>
<reference evidence="3 4" key="1">
    <citation type="submission" date="2024-02" db="EMBL/GenBank/DDBJ databases">
        <title>First report Erwinia aphidicola in onion in Chile.</title>
        <authorList>
            <person name="Valenzuela M."/>
            <person name="Pena M."/>
            <person name="Dutta B."/>
        </authorList>
    </citation>
    <scope>NUCLEOTIDE SEQUENCE [LARGE SCALE GENOMIC DNA]</scope>
    <source>
        <strain evidence="3 4">QCJ3A</strain>
    </source>
</reference>
<proteinExistence type="predicted"/>
<evidence type="ECO:0000259" key="2">
    <source>
        <dbReference type="Pfam" id="PF07007"/>
    </source>
</evidence>
<feature type="domain" description="Lysozyme inhibitor LprI-like N-terminal" evidence="2">
    <location>
        <begin position="33"/>
        <end position="126"/>
    </location>
</feature>
<feature type="signal peptide" evidence="1">
    <location>
        <begin position="1"/>
        <end position="18"/>
    </location>
</feature>
<dbReference type="PANTHER" id="PTHR39176">
    <property type="entry name" value="PERIPLASMIC PROTEIN-RELATED"/>
    <property type="match status" value="1"/>
</dbReference>
<name>A0ABU8DAG7_ERWAP</name>
<dbReference type="EMBL" id="JBANEI010000001">
    <property type="protein sequence ID" value="MEI2680518.1"/>
    <property type="molecule type" value="Genomic_DNA"/>
</dbReference>
<protein>
    <submittedName>
        <fullName evidence="3">Lysozyme inhibitor LprI family protein</fullName>
    </submittedName>
</protein>
<sequence length="137" mass="15250">MKKIVTVALLLLSGSASAAGILRQDLDTQLENCQQQAVSTLANLQCYDAANKAWDAELNKQYKLLLAGQSAAAQSALKASQRAWVSYRDSYFEGMNKYYQQQQGTIWGLVASESKLNVVKEKARDLYRLRNSTHMEG</sequence>
<evidence type="ECO:0000313" key="3">
    <source>
        <dbReference type="EMBL" id="MEI2680518.1"/>
    </source>
</evidence>
<gene>
    <name evidence="3" type="ORF">V8N49_02420</name>
</gene>
<feature type="chain" id="PRO_5046788859" evidence="1">
    <location>
        <begin position="19"/>
        <end position="137"/>
    </location>
</feature>
<keyword evidence="1" id="KW-0732">Signal</keyword>